<accession>A0ABW5C405</accession>
<protein>
    <submittedName>
        <fullName evidence="1">Uncharacterized protein</fullName>
    </submittedName>
</protein>
<reference evidence="2" key="1">
    <citation type="journal article" date="2019" name="Int. J. Syst. Evol. Microbiol.">
        <title>The Global Catalogue of Microorganisms (GCM) 10K type strain sequencing project: providing services to taxonomists for standard genome sequencing and annotation.</title>
        <authorList>
            <consortium name="The Broad Institute Genomics Platform"/>
            <consortium name="The Broad Institute Genome Sequencing Center for Infectious Disease"/>
            <person name="Wu L."/>
            <person name="Ma J."/>
        </authorList>
    </citation>
    <scope>NUCLEOTIDE SEQUENCE [LARGE SCALE GENOMIC DNA]</scope>
    <source>
        <strain evidence="2">CGMCC 1.15474</strain>
    </source>
</reference>
<organism evidence="1 2">
    <name type="scientific">Metabacillus endolithicus</name>
    <dbReference type="NCBI Taxonomy" id="1535204"/>
    <lineage>
        <taxon>Bacteria</taxon>
        <taxon>Bacillati</taxon>
        <taxon>Bacillota</taxon>
        <taxon>Bacilli</taxon>
        <taxon>Bacillales</taxon>
        <taxon>Bacillaceae</taxon>
        <taxon>Metabacillus</taxon>
    </lineage>
</organism>
<gene>
    <name evidence="1" type="ORF">ACFSKK_23135</name>
</gene>
<sequence>MAKFQHLATKKDDIAIFHNPVTVVSSEITQSSYAVQMMTMEPSESPSRLGFQITLRRYS</sequence>
<dbReference type="Proteomes" id="UP001597318">
    <property type="component" value="Unassembled WGS sequence"/>
</dbReference>
<evidence type="ECO:0000313" key="2">
    <source>
        <dbReference type="Proteomes" id="UP001597318"/>
    </source>
</evidence>
<proteinExistence type="predicted"/>
<dbReference type="EMBL" id="JBHUIK010000007">
    <property type="protein sequence ID" value="MFD2216575.1"/>
    <property type="molecule type" value="Genomic_DNA"/>
</dbReference>
<keyword evidence="2" id="KW-1185">Reference proteome</keyword>
<name>A0ABW5C405_9BACI</name>
<evidence type="ECO:0000313" key="1">
    <source>
        <dbReference type="EMBL" id="MFD2216575.1"/>
    </source>
</evidence>
<comment type="caution">
    <text evidence="1">The sequence shown here is derived from an EMBL/GenBank/DDBJ whole genome shotgun (WGS) entry which is preliminary data.</text>
</comment>